<dbReference type="SMART" id="SM00915">
    <property type="entry name" value="Jacalin"/>
    <property type="match status" value="1"/>
</dbReference>
<keyword evidence="5" id="KW-1185">Reference proteome</keyword>
<organism evidence="4 5">
    <name type="scientific">Phytophthora sojae (strain P6497)</name>
    <name type="common">Soybean stem and root rot agent</name>
    <name type="synonym">Phytophthora megasperma f. sp. glycines</name>
    <dbReference type="NCBI Taxonomy" id="1094619"/>
    <lineage>
        <taxon>Eukaryota</taxon>
        <taxon>Sar</taxon>
        <taxon>Stramenopiles</taxon>
        <taxon>Oomycota</taxon>
        <taxon>Peronosporomycetes</taxon>
        <taxon>Peronosporales</taxon>
        <taxon>Peronosporaceae</taxon>
        <taxon>Phytophthora</taxon>
    </lineage>
</organism>
<dbReference type="PROSITE" id="PS51752">
    <property type="entry name" value="JACALIN_LECTIN"/>
    <property type="match status" value="1"/>
</dbReference>
<feature type="domain" description="Jacalin-type lectin" evidence="3">
    <location>
        <begin position="30"/>
        <end position="171"/>
    </location>
</feature>
<proteinExistence type="predicted"/>
<keyword evidence="1" id="KW-0812">Transmembrane</keyword>
<gene>
    <name evidence="4" type="ORF">PHYSODRAFT_507425</name>
</gene>
<dbReference type="Proteomes" id="UP000002640">
    <property type="component" value="Unassembled WGS sequence"/>
</dbReference>
<dbReference type="SUPFAM" id="SSF51101">
    <property type="entry name" value="Mannose-binding lectins"/>
    <property type="match status" value="1"/>
</dbReference>
<protein>
    <recommendedName>
        <fullName evidence="3">Jacalin-type lectin domain-containing protein</fullName>
    </recommendedName>
</protein>
<sequence>MAPPLAVLQVLLLLLVSIVHGGYSPSDEDIQLSDTFGGSGGVSFSDIELVEFGQTASSITISAKKRVTSIVLRVATPAELTLSHGGSSGTDHTLTLAEGEYVKSMEVHWARKGLSSRIFYLKFGTNKGHSVSAGTPTENNSTVTAPDGFQLSGFFGRAEGELNQVGAIWTRINAKTKRLTDRMGSAWYGDRIRNWVGPTIGHASDSACYRKTEPFGSTKACPRGYNNSGISCMAQCPLAYPVDCYQECIPQNDDCNGEIMSKAASVVAAVFNTVTAGIFGAIFSSYKKSKQSFLCAANIIGVIKSLIYYLRFQQTTAPQGTVQEMLAVAYQSDVVIFSMPIAVANCLGIKVSGKVKFADIVYVIVENIVKQVIINGDQILSSATNVLALLTNTSTLNNSTDESTVEELQDLLDSNSTCGYQVKNLTDHVITSVREIRNATPDASVNDIRVKISKSPLVLRDIPTATNNCMRELLGNKTREAAFETRDLIRKTLGVIVDQLVETNKTDLGQSTAEQDYTMEAANMALVVLGGMDPTGIAWMVSQFVQPTCGPTEFIGEVDDGTLYDALGLKTVDEAFKGSYGTWTKEGDDMMNLFFESTDTKDVTVVLHSGGQEYAKVEVPAGTTVNWSDKIVNLHDKVLYLDRWRRTVVGVPSSAGGSLVLWVPRSSQGGHLTMHVRVNVS</sequence>
<feature type="signal peptide" evidence="2">
    <location>
        <begin position="1"/>
        <end position="21"/>
    </location>
</feature>
<dbReference type="SMR" id="G4ZKK1"/>
<dbReference type="InParanoid" id="G4ZKK1"/>
<name>G4ZKK1_PHYSP</name>
<evidence type="ECO:0000256" key="2">
    <source>
        <dbReference type="SAM" id="SignalP"/>
    </source>
</evidence>
<accession>G4ZKK1</accession>
<dbReference type="Gene3D" id="2.100.10.30">
    <property type="entry name" value="Jacalin-like lectin domain"/>
    <property type="match status" value="1"/>
</dbReference>
<keyword evidence="1" id="KW-1133">Transmembrane helix</keyword>
<evidence type="ECO:0000259" key="3">
    <source>
        <dbReference type="PROSITE" id="PS51752"/>
    </source>
</evidence>
<dbReference type="OMA" id="QNDDCSG"/>
<feature type="transmembrane region" description="Helical" evidence="1">
    <location>
        <begin position="263"/>
        <end position="286"/>
    </location>
</feature>
<keyword evidence="1" id="KW-0472">Membrane</keyword>
<evidence type="ECO:0000313" key="5">
    <source>
        <dbReference type="Proteomes" id="UP000002640"/>
    </source>
</evidence>
<dbReference type="Pfam" id="PF01419">
    <property type="entry name" value="Jacalin"/>
    <property type="match status" value="1"/>
</dbReference>
<dbReference type="AlphaFoldDB" id="G4ZKK1"/>
<evidence type="ECO:0000256" key="1">
    <source>
        <dbReference type="SAM" id="Phobius"/>
    </source>
</evidence>
<dbReference type="EMBL" id="JH159155">
    <property type="protein sequence ID" value="EGZ15943.1"/>
    <property type="molecule type" value="Genomic_DNA"/>
</dbReference>
<dbReference type="GeneID" id="20658752"/>
<dbReference type="InterPro" id="IPR036404">
    <property type="entry name" value="Jacalin-like_lectin_dom_sf"/>
</dbReference>
<reference evidence="4 5" key="1">
    <citation type="journal article" date="2006" name="Science">
        <title>Phytophthora genome sequences uncover evolutionary origins and mechanisms of pathogenesis.</title>
        <authorList>
            <person name="Tyler B.M."/>
            <person name="Tripathy S."/>
            <person name="Zhang X."/>
            <person name="Dehal P."/>
            <person name="Jiang R.H."/>
            <person name="Aerts A."/>
            <person name="Arredondo F.D."/>
            <person name="Baxter L."/>
            <person name="Bensasson D."/>
            <person name="Beynon J.L."/>
            <person name="Chapman J."/>
            <person name="Damasceno C.M."/>
            <person name="Dorrance A.E."/>
            <person name="Dou D."/>
            <person name="Dickerman A.W."/>
            <person name="Dubchak I.L."/>
            <person name="Garbelotto M."/>
            <person name="Gijzen M."/>
            <person name="Gordon S.G."/>
            <person name="Govers F."/>
            <person name="Grunwald N.J."/>
            <person name="Huang W."/>
            <person name="Ivors K.L."/>
            <person name="Jones R.W."/>
            <person name="Kamoun S."/>
            <person name="Krampis K."/>
            <person name="Lamour K.H."/>
            <person name="Lee M.K."/>
            <person name="McDonald W.H."/>
            <person name="Medina M."/>
            <person name="Meijer H.J."/>
            <person name="Nordberg E.K."/>
            <person name="Maclean D.J."/>
            <person name="Ospina-Giraldo M.D."/>
            <person name="Morris P.F."/>
            <person name="Phuntumart V."/>
            <person name="Putnam N.H."/>
            <person name="Rash S."/>
            <person name="Rose J.K."/>
            <person name="Sakihama Y."/>
            <person name="Salamov A.A."/>
            <person name="Savidor A."/>
            <person name="Scheuring C.F."/>
            <person name="Smith B.M."/>
            <person name="Sobral B.W."/>
            <person name="Terry A."/>
            <person name="Torto-Alalibo T.A."/>
            <person name="Win J."/>
            <person name="Xu Z."/>
            <person name="Zhang H."/>
            <person name="Grigoriev I.V."/>
            <person name="Rokhsar D.S."/>
            <person name="Boore J.L."/>
        </authorList>
    </citation>
    <scope>NUCLEOTIDE SEQUENCE [LARGE SCALE GENOMIC DNA]</scope>
    <source>
        <strain evidence="4 5">P6497</strain>
    </source>
</reference>
<dbReference type="KEGG" id="psoj:PHYSODRAFT_507425"/>
<feature type="chain" id="PRO_5003472597" description="Jacalin-type lectin domain-containing protein" evidence="2">
    <location>
        <begin position="22"/>
        <end position="681"/>
    </location>
</feature>
<dbReference type="RefSeq" id="XP_009529692.1">
    <property type="nucleotide sequence ID" value="XM_009531397.1"/>
</dbReference>
<dbReference type="InterPro" id="IPR001229">
    <property type="entry name" value="Jacalin-like_lectin_dom"/>
</dbReference>
<feature type="transmembrane region" description="Helical" evidence="1">
    <location>
        <begin position="293"/>
        <end position="310"/>
    </location>
</feature>
<evidence type="ECO:0000313" key="4">
    <source>
        <dbReference type="EMBL" id="EGZ15943.1"/>
    </source>
</evidence>
<keyword evidence="2" id="KW-0732">Signal</keyword>